<dbReference type="GO" id="GO:0005548">
    <property type="term" value="F:phospholipid transporter activity"/>
    <property type="evidence" value="ECO:0007669"/>
    <property type="project" value="TreeGrafter"/>
</dbReference>
<accession>A0AA43M7G0</accession>
<keyword evidence="3" id="KW-1185">Reference proteome</keyword>
<proteinExistence type="predicted"/>
<feature type="transmembrane region" description="Helical" evidence="1">
    <location>
        <begin position="372"/>
        <end position="391"/>
    </location>
</feature>
<keyword evidence="1" id="KW-1133">Transmembrane helix</keyword>
<feature type="transmembrane region" description="Helical" evidence="1">
    <location>
        <begin position="190"/>
        <end position="211"/>
    </location>
</feature>
<dbReference type="InterPro" id="IPR036513">
    <property type="entry name" value="STAS_dom_sf"/>
</dbReference>
<dbReference type="GO" id="GO:0043190">
    <property type="term" value="C:ATP-binding cassette (ABC) transporter complex"/>
    <property type="evidence" value="ECO:0007669"/>
    <property type="project" value="InterPro"/>
</dbReference>
<dbReference type="RefSeq" id="WP_280756632.1">
    <property type="nucleotide sequence ID" value="NZ_JARXXW010000003.1"/>
</dbReference>
<keyword evidence="1" id="KW-0472">Membrane</keyword>
<protein>
    <submittedName>
        <fullName evidence="2">Phospholipid/cholesterol/gamma-HCH transport system permease protein</fullName>
    </submittedName>
</protein>
<dbReference type="SUPFAM" id="SSF52091">
    <property type="entry name" value="SpoIIaa-like"/>
    <property type="match status" value="1"/>
</dbReference>
<reference evidence="2" key="1">
    <citation type="submission" date="2023-04" db="EMBL/GenBank/DDBJ databases">
        <title>Genome Encyclopedia of Bacteria and Archaea VI: Functional Genomics of Type Strains.</title>
        <authorList>
            <person name="Whitman W."/>
        </authorList>
    </citation>
    <scope>NUCLEOTIDE SEQUENCE</scope>
    <source>
        <strain evidence="2">Enz.4-51</strain>
    </source>
</reference>
<comment type="caution">
    <text evidence="2">The sequence shown here is derived from an EMBL/GenBank/DDBJ whole genome shotgun (WGS) entry which is preliminary data.</text>
</comment>
<keyword evidence="1" id="KW-0812">Transmembrane</keyword>
<dbReference type="Pfam" id="PF02405">
    <property type="entry name" value="MlaE"/>
    <property type="match status" value="1"/>
</dbReference>
<feature type="transmembrane region" description="Helical" evidence="1">
    <location>
        <begin position="332"/>
        <end position="352"/>
    </location>
</feature>
<dbReference type="PANTHER" id="PTHR30188:SF3">
    <property type="entry name" value="ABC TRANSPORTER PERMEASE"/>
    <property type="match status" value="1"/>
</dbReference>
<evidence type="ECO:0000313" key="3">
    <source>
        <dbReference type="Proteomes" id="UP001161160"/>
    </source>
</evidence>
<evidence type="ECO:0000256" key="1">
    <source>
        <dbReference type="SAM" id="Phobius"/>
    </source>
</evidence>
<feature type="transmembrane region" description="Helical" evidence="1">
    <location>
        <begin position="283"/>
        <end position="312"/>
    </location>
</feature>
<dbReference type="Proteomes" id="UP001161160">
    <property type="component" value="Unassembled WGS sequence"/>
</dbReference>
<name>A0AA43M7G0_9BURK</name>
<evidence type="ECO:0000313" key="2">
    <source>
        <dbReference type="EMBL" id="MDH6503586.1"/>
    </source>
</evidence>
<dbReference type="InterPro" id="IPR030802">
    <property type="entry name" value="Permease_MalE"/>
</dbReference>
<gene>
    <name evidence="2" type="ORF">M2127_000876</name>
</gene>
<dbReference type="AlphaFoldDB" id="A0AA43M7G0"/>
<dbReference type="EMBL" id="JARXYA010000003">
    <property type="protein sequence ID" value="MDH6503586.1"/>
    <property type="molecule type" value="Genomic_DNA"/>
</dbReference>
<organism evidence="2 3">
    <name type="scientific">Polynucleobacter sphagniphilus</name>
    <dbReference type="NCBI Taxonomy" id="1743169"/>
    <lineage>
        <taxon>Bacteria</taxon>
        <taxon>Pseudomonadati</taxon>
        <taxon>Pseudomonadota</taxon>
        <taxon>Betaproteobacteria</taxon>
        <taxon>Burkholderiales</taxon>
        <taxon>Burkholderiaceae</taxon>
        <taxon>Polynucleobacter</taxon>
    </lineage>
</organism>
<sequence length="395" mass="41545">MSISDASPSVTRPINLAPVASWTQVNNMTAKVVMSGHVNVYTLEGVWTQIRQEQDAWLAAGVSSQNHSLTLDASQVTSLDGSGFAFLIDLEQAQLKAGAHFAIDGLDTRYQPLLREFEPIANLFPVPVIKPKRSFVVSTGMATDNFLKDGAGLITFTGHLASDLFWSIRNIRQVRWSDFVNAAVEAGINALPIVGLVAFLIGVILSFQAAIGMKQFGAVSFVGPLAALGIVREMGPLITAILLAGRSSAAFAAEIGTMTVNSEVDALITGGLSPMRFLVVPRVLAGVLVAPILTLYADIVSIGASMVTMLAYGIPFSNFYNGMLNAVDLEDIGSGLIKATLFGIVVSAVGCLRGMQTGDGAAAVGISATRAVVSSIVLIVLVDGIFAYISYKTGF</sequence>
<dbReference type="PANTHER" id="PTHR30188">
    <property type="entry name" value="ABC TRANSPORTER PERMEASE PROTEIN-RELATED"/>
    <property type="match status" value="1"/>
</dbReference>